<keyword evidence="8" id="KW-0472">Membrane</keyword>
<evidence type="ECO:0000256" key="2">
    <source>
        <dbReference type="ARBA" id="ARBA00007706"/>
    </source>
</evidence>
<dbReference type="EC" id="2.4.1.135" evidence="3 11"/>
<dbReference type="InterPro" id="IPR005027">
    <property type="entry name" value="Glyco_trans_43"/>
</dbReference>
<evidence type="ECO:0000256" key="9">
    <source>
        <dbReference type="ARBA" id="ARBA00023180"/>
    </source>
</evidence>
<name>A0ABN9M875_9NEOB</name>
<dbReference type="PANTHER" id="PTHR10896">
    <property type="entry name" value="GALACTOSYLGALACTOSYLXYLOSYLPROTEIN 3-BETA-GLUCURONOSYLTRANSFERASE BETA-1,3-GLUCURONYLTRANSFERASE"/>
    <property type="match status" value="1"/>
</dbReference>
<comment type="caution">
    <text evidence="12">The sequence shown here is derived from an EMBL/GenBank/DDBJ whole genome shotgun (WGS) entry which is preliminary data.</text>
</comment>
<protein>
    <recommendedName>
        <fullName evidence="3 11">Galactosylgalactosylxylosylprotein 3-beta-glucuronosyltransferase</fullName>
        <ecNumber evidence="3 11">2.4.1.135</ecNumber>
    </recommendedName>
</protein>
<keyword evidence="13" id="KW-1185">Reference proteome</keyword>
<evidence type="ECO:0000256" key="3">
    <source>
        <dbReference type="ARBA" id="ARBA00012641"/>
    </source>
</evidence>
<comment type="cofactor">
    <cofactor evidence="11">
        <name>Mn(2+)</name>
        <dbReference type="ChEBI" id="CHEBI:29035"/>
    </cofactor>
</comment>
<keyword evidence="9" id="KW-0325">Glycoprotein</keyword>
<keyword evidence="7" id="KW-1133">Transmembrane helix</keyword>
<evidence type="ECO:0000256" key="4">
    <source>
        <dbReference type="ARBA" id="ARBA00022679"/>
    </source>
</evidence>
<evidence type="ECO:0000256" key="11">
    <source>
        <dbReference type="RuleBase" id="RU363127"/>
    </source>
</evidence>
<keyword evidence="6 11" id="KW-0735">Signal-anchor</keyword>
<keyword evidence="11" id="KW-0464">Manganese</keyword>
<organism evidence="12 13">
    <name type="scientific">Ranitomeya imitator</name>
    <name type="common">mimic poison frog</name>
    <dbReference type="NCBI Taxonomy" id="111125"/>
    <lineage>
        <taxon>Eukaryota</taxon>
        <taxon>Metazoa</taxon>
        <taxon>Chordata</taxon>
        <taxon>Craniata</taxon>
        <taxon>Vertebrata</taxon>
        <taxon>Euteleostomi</taxon>
        <taxon>Amphibia</taxon>
        <taxon>Batrachia</taxon>
        <taxon>Anura</taxon>
        <taxon>Neobatrachia</taxon>
        <taxon>Hyloidea</taxon>
        <taxon>Dendrobatidae</taxon>
        <taxon>Dendrobatinae</taxon>
        <taxon>Ranitomeya</taxon>
    </lineage>
</organism>
<evidence type="ECO:0000256" key="10">
    <source>
        <dbReference type="ARBA" id="ARBA00047979"/>
    </source>
</evidence>
<dbReference type="EMBL" id="CAUEEQ010052870">
    <property type="protein sequence ID" value="CAJ0961598.1"/>
    <property type="molecule type" value="Genomic_DNA"/>
</dbReference>
<accession>A0ABN9M875</accession>
<dbReference type="Pfam" id="PF03360">
    <property type="entry name" value="Glyco_transf_43"/>
    <property type="match status" value="1"/>
</dbReference>
<evidence type="ECO:0000313" key="12">
    <source>
        <dbReference type="EMBL" id="CAJ0961598.1"/>
    </source>
</evidence>
<dbReference type="PANTHER" id="PTHR10896:SF65">
    <property type="entry name" value="GALACTOSYLGALACTOSYLXYLOSYLPROTEIN 3-BETA-GLUCURONOSYLTRANSFERASE 3"/>
    <property type="match status" value="1"/>
</dbReference>
<keyword evidence="5" id="KW-0812">Transmembrane</keyword>
<comment type="similarity">
    <text evidence="2 11">Belongs to the glycosyltransferase 43 family.</text>
</comment>
<keyword evidence="4 11" id="KW-0808">Transferase</keyword>
<comment type="pathway">
    <text evidence="11">Protein modification; protein glycosylation.</text>
</comment>
<evidence type="ECO:0000256" key="8">
    <source>
        <dbReference type="ARBA" id="ARBA00023136"/>
    </source>
</evidence>
<reference evidence="12" key="1">
    <citation type="submission" date="2023-07" db="EMBL/GenBank/DDBJ databases">
        <authorList>
            <person name="Stuckert A."/>
        </authorList>
    </citation>
    <scope>NUCLEOTIDE SEQUENCE</scope>
</reference>
<proteinExistence type="inferred from homology"/>
<evidence type="ECO:0000256" key="7">
    <source>
        <dbReference type="ARBA" id="ARBA00022989"/>
    </source>
</evidence>
<comment type="subcellular location">
    <subcellularLocation>
        <location evidence="11">Golgi apparatus membrane</location>
        <topology evidence="11">Single-pass type II membrane protein</topology>
    </subcellularLocation>
    <subcellularLocation>
        <location evidence="1">Membrane</location>
        <topology evidence="1">Single-pass type II membrane protein</topology>
    </subcellularLocation>
</comment>
<comment type="catalytic activity">
    <reaction evidence="10 11">
        <text>3-O-(beta-D-galactosyl-(1-&gt;3)-beta-D-galactosyl-(1-&gt;4)-beta-D-xylosyl)-L-seryl-[protein] + UDP-alpha-D-glucuronate = 3-O-(beta-D-GlcA-(1-&gt;3)-beta-D-Gal-(1-&gt;3)-beta-D-Gal-(1-&gt;4)-beta-D-Xyl)-L-seryl-[protein] + UDP + H(+)</text>
        <dbReference type="Rhea" id="RHEA:24168"/>
        <dbReference type="Rhea" id="RHEA-COMP:12571"/>
        <dbReference type="Rhea" id="RHEA-COMP:12573"/>
        <dbReference type="ChEBI" id="CHEBI:15378"/>
        <dbReference type="ChEBI" id="CHEBI:58052"/>
        <dbReference type="ChEBI" id="CHEBI:58223"/>
        <dbReference type="ChEBI" id="CHEBI:132090"/>
        <dbReference type="ChEBI" id="CHEBI:132093"/>
        <dbReference type="EC" id="2.4.1.135"/>
    </reaction>
</comment>
<evidence type="ECO:0000313" key="13">
    <source>
        <dbReference type="Proteomes" id="UP001176940"/>
    </source>
</evidence>
<evidence type="ECO:0000256" key="6">
    <source>
        <dbReference type="ARBA" id="ARBA00022968"/>
    </source>
</evidence>
<dbReference type="Gene3D" id="3.90.550.10">
    <property type="entry name" value="Spore Coat Polysaccharide Biosynthesis Protein SpsA, Chain A"/>
    <property type="match status" value="1"/>
</dbReference>
<gene>
    <name evidence="12" type="ORF">RIMI_LOCUS17813570</name>
</gene>
<evidence type="ECO:0000256" key="5">
    <source>
        <dbReference type="ARBA" id="ARBA00022692"/>
    </source>
</evidence>
<dbReference type="Proteomes" id="UP001176940">
    <property type="component" value="Unassembled WGS sequence"/>
</dbReference>
<sequence>MGRLFVADDDNTYSIKIFQEEEEDSQSDAHKSRIELSNRGCRCVTHTKVSVWPVGLVGGLRYEGPLVTGGKVGELSYSLKTHNRFPIDMAGFAVSLTLLLNHPKGTV</sequence>
<keyword evidence="11" id="KW-0479">Metal-binding</keyword>
<keyword evidence="11" id="KW-0333">Golgi apparatus</keyword>
<evidence type="ECO:0000256" key="1">
    <source>
        <dbReference type="ARBA" id="ARBA00004606"/>
    </source>
</evidence>
<dbReference type="InterPro" id="IPR029044">
    <property type="entry name" value="Nucleotide-diphossugar_trans"/>
</dbReference>
<dbReference type="SUPFAM" id="SSF53448">
    <property type="entry name" value="Nucleotide-diphospho-sugar transferases"/>
    <property type="match status" value="1"/>
</dbReference>